<keyword evidence="1" id="KW-0472">Membrane</keyword>
<dbReference type="GO" id="GO:0080120">
    <property type="term" value="P:CAAX-box protein maturation"/>
    <property type="evidence" value="ECO:0007669"/>
    <property type="project" value="UniProtKB-ARBA"/>
</dbReference>
<keyword evidence="4" id="KW-1185">Reference proteome</keyword>
<feature type="transmembrane region" description="Helical" evidence="1">
    <location>
        <begin position="47"/>
        <end position="68"/>
    </location>
</feature>
<evidence type="ECO:0000256" key="1">
    <source>
        <dbReference type="SAM" id="Phobius"/>
    </source>
</evidence>
<feature type="transmembrane region" description="Helical" evidence="1">
    <location>
        <begin position="88"/>
        <end position="114"/>
    </location>
</feature>
<keyword evidence="3" id="KW-0645">Protease</keyword>
<reference evidence="3 4" key="1">
    <citation type="submission" date="2020-01" db="EMBL/GenBank/DDBJ databases">
        <title>Leptobacterium flavescens.</title>
        <authorList>
            <person name="Wang G."/>
        </authorList>
    </citation>
    <scope>NUCLEOTIDE SEQUENCE [LARGE SCALE GENOMIC DNA]</scope>
    <source>
        <strain evidence="3 4">KCTC 22160</strain>
    </source>
</reference>
<gene>
    <name evidence="3" type="ORF">GWK08_01455</name>
</gene>
<comment type="caution">
    <text evidence="3">The sequence shown here is derived from an EMBL/GenBank/DDBJ whole genome shotgun (WGS) entry which is preliminary data.</text>
</comment>
<dbReference type="GO" id="GO:0004175">
    <property type="term" value="F:endopeptidase activity"/>
    <property type="evidence" value="ECO:0007669"/>
    <property type="project" value="UniProtKB-ARBA"/>
</dbReference>
<dbReference type="GO" id="GO:0008237">
    <property type="term" value="F:metallopeptidase activity"/>
    <property type="evidence" value="ECO:0007669"/>
    <property type="project" value="UniProtKB-KW"/>
</dbReference>
<proteinExistence type="predicted"/>
<keyword evidence="1" id="KW-0812">Transmembrane</keyword>
<dbReference type="Proteomes" id="UP000468581">
    <property type="component" value="Unassembled WGS sequence"/>
</dbReference>
<evidence type="ECO:0000313" key="3">
    <source>
        <dbReference type="EMBL" id="NER12095.1"/>
    </source>
</evidence>
<feature type="transmembrane region" description="Helical" evidence="1">
    <location>
        <begin position="208"/>
        <end position="229"/>
    </location>
</feature>
<evidence type="ECO:0000259" key="2">
    <source>
        <dbReference type="Pfam" id="PF02517"/>
    </source>
</evidence>
<name>A0A6P0UFT5_9FLAO</name>
<dbReference type="Pfam" id="PF02517">
    <property type="entry name" value="Rce1-like"/>
    <property type="match status" value="1"/>
</dbReference>
<dbReference type="InterPro" id="IPR003675">
    <property type="entry name" value="Rce1/LyrA-like_dom"/>
</dbReference>
<keyword evidence="3" id="KW-0482">Metalloprotease</keyword>
<feature type="transmembrane region" description="Helical" evidence="1">
    <location>
        <begin position="6"/>
        <end position="27"/>
    </location>
</feature>
<organism evidence="3 4">
    <name type="scientific">Leptobacterium flavescens</name>
    <dbReference type="NCBI Taxonomy" id="472055"/>
    <lineage>
        <taxon>Bacteria</taxon>
        <taxon>Pseudomonadati</taxon>
        <taxon>Bacteroidota</taxon>
        <taxon>Flavobacteriia</taxon>
        <taxon>Flavobacteriales</taxon>
        <taxon>Flavobacteriaceae</taxon>
        <taxon>Leptobacterium</taxon>
    </lineage>
</organism>
<protein>
    <submittedName>
        <fullName evidence="3">CPBP family intramembrane metalloprotease</fullName>
    </submittedName>
</protein>
<evidence type="ECO:0000313" key="4">
    <source>
        <dbReference type="Proteomes" id="UP000468581"/>
    </source>
</evidence>
<keyword evidence="3" id="KW-0378">Hydrolase</keyword>
<dbReference type="AlphaFoldDB" id="A0A6P0UFT5"/>
<sequence length="240" mass="27864">MEHTIFLIFFIILVLIVAVYLPVSGYFEVKKLKKSIADGNSRRKIEFYRATVFWSWIPIFLIFILMAISDIPLESIGIKWIDIEAASAGKWIVFPTIAFYCLYLIYNIYSIIIFKYNKNSRARATKSIPAHFKSFLPITREEKRLWDYVSVTAGITEEILYRGYFFYALGVIFPGLSLIHILLITTIMFGLGHIYLGKEVIRPTILGLFFGIFYIIFDSVFPVIIIHIAQDLVVRDLFDE</sequence>
<dbReference type="RefSeq" id="WP_163605132.1">
    <property type="nucleotide sequence ID" value="NZ_JAABOO010000001.1"/>
</dbReference>
<keyword evidence="1" id="KW-1133">Transmembrane helix</keyword>
<feature type="transmembrane region" description="Helical" evidence="1">
    <location>
        <begin position="164"/>
        <end position="196"/>
    </location>
</feature>
<feature type="domain" description="CAAX prenyl protease 2/Lysostaphin resistance protein A-like" evidence="2">
    <location>
        <begin position="149"/>
        <end position="232"/>
    </location>
</feature>
<dbReference type="EMBL" id="JAABOO010000001">
    <property type="protein sequence ID" value="NER12095.1"/>
    <property type="molecule type" value="Genomic_DNA"/>
</dbReference>
<accession>A0A6P0UFT5</accession>
<dbReference type="GO" id="GO:0006508">
    <property type="term" value="P:proteolysis"/>
    <property type="evidence" value="ECO:0007669"/>
    <property type="project" value="UniProtKB-KW"/>
</dbReference>